<proteinExistence type="predicted"/>
<evidence type="ECO:0000313" key="2">
    <source>
        <dbReference type="Proteomes" id="UP000462931"/>
    </source>
</evidence>
<organism evidence="1 2">
    <name type="scientific">Pedobacter puniceum</name>
    <dbReference type="NCBI Taxonomy" id="2666136"/>
    <lineage>
        <taxon>Bacteria</taxon>
        <taxon>Pseudomonadati</taxon>
        <taxon>Bacteroidota</taxon>
        <taxon>Sphingobacteriia</taxon>
        <taxon>Sphingobacteriales</taxon>
        <taxon>Sphingobacteriaceae</taxon>
        <taxon>Pedobacter</taxon>
    </lineage>
</organism>
<accession>A0A7K0FIE3</accession>
<reference evidence="1 2" key="1">
    <citation type="submission" date="2019-11" db="EMBL/GenBank/DDBJ databases">
        <authorList>
            <person name="Cheng Q."/>
            <person name="Yang Z."/>
        </authorList>
    </citation>
    <scope>NUCLEOTIDE SEQUENCE [LARGE SCALE GENOMIC DNA]</scope>
    <source>
        <strain evidence="1 2">HX-22-1</strain>
    </source>
</reference>
<evidence type="ECO:0000313" key="1">
    <source>
        <dbReference type="EMBL" id="MRX45703.1"/>
    </source>
</evidence>
<sequence length="164" mass="18296">MTTIQASFYLVLFTFYSEYPPSLILPPVGDTSGIITKLMNLPTLYFLLTTFKNPFARYPPLEGVQGEALTTIQASFYLVLFTFYSEYPPSLILPPEGDTSGIITKLMNLPTLYFLLTTFKNPFARYTPLEGAKRGGEIKIADTIVLPYEALVATSARGRKSFPL</sequence>
<dbReference type="AlphaFoldDB" id="A0A7K0FIE3"/>
<protein>
    <submittedName>
        <fullName evidence="1">Uncharacterized protein</fullName>
    </submittedName>
</protein>
<gene>
    <name evidence="1" type="ORF">GJJ64_00700</name>
</gene>
<dbReference type="RefSeq" id="WP_154285871.1">
    <property type="nucleotide sequence ID" value="NZ_WKJI01000001.1"/>
</dbReference>
<comment type="caution">
    <text evidence="1">The sequence shown here is derived from an EMBL/GenBank/DDBJ whole genome shotgun (WGS) entry which is preliminary data.</text>
</comment>
<dbReference type="EMBL" id="WKJI01000001">
    <property type="protein sequence ID" value="MRX45703.1"/>
    <property type="molecule type" value="Genomic_DNA"/>
</dbReference>
<name>A0A7K0FIE3_9SPHI</name>
<dbReference type="Proteomes" id="UP000462931">
    <property type="component" value="Unassembled WGS sequence"/>
</dbReference>
<keyword evidence="2" id="KW-1185">Reference proteome</keyword>